<dbReference type="OrthoDB" id="2995174at2759"/>
<accession>A0A0C9WKX7</accession>
<dbReference type="AlphaFoldDB" id="A0A0C9WKX7"/>
<dbReference type="EMBL" id="KN838711">
    <property type="protein sequence ID" value="KIJ96754.1"/>
    <property type="molecule type" value="Genomic_DNA"/>
</dbReference>
<keyword evidence="2" id="KW-1185">Reference proteome</keyword>
<gene>
    <name evidence="1" type="ORF">K443DRAFT_273156</name>
</gene>
<proteinExistence type="predicted"/>
<evidence type="ECO:0000313" key="1">
    <source>
        <dbReference type="EMBL" id="KIJ96754.1"/>
    </source>
</evidence>
<reference evidence="2" key="2">
    <citation type="submission" date="2015-01" db="EMBL/GenBank/DDBJ databases">
        <title>Evolutionary Origins and Diversification of the Mycorrhizal Mutualists.</title>
        <authorList>
            <consortium name="DOE Joint Genome Institute"/>
            <consortium name="Mycorrhizal Genomics Consortium"/>
            <person name="Kohler A."/>
            <person name="Kuo A."/>
            <person name="Nagy L.G."/>
            <person name="Floudas D."/>
            <person name="Copeland A."/>
            <person name="Barry K.W."/>
            <person name="Cichocki N."/>
            <person name="Veneault-Fourrey C."/>
            <person name="LaButti K."/>
            <person name="Lindquist E.A."/>
            <person name="Lipzen A."/>
            <person name="Lundell T."/>
            <person name="Morin E."/>
            <person name="Murat C."/>
            <person name="Riley R."/>
            <person name="Ohm R."/>
            <person name="Sun H."/>
            <person name="Tunlid A."/>
            <person name="Henrissat B."/>
            <person name="Grigoriev I.V."/>
            <person name="Hibbett D.S."/>
            <person name="Martin F."/>
        </authorList>
    </citation>
    <scope>NUCLEOTIDE SEQUENCE [LARGE SCALE GENOMIC DNA]</scope>
    <source>
        <strain evidence="2">LaAM-08-1</strain>
    </source>
</reference>
<protein>
    <submittedName>
        <fullName evidence="1">Uncharacterized protein</fullName>
    </submittedName>
</protein>
<sequence>MILTAELYHQPLFLPLAPGVCRPTWTRTPKLFVLFQALGKLRASSGKSTKRKGPSCVYYHLYTKLGAFESNHALYYNNCFIGHIPSKWPGSEGAHKERRAESSLGAGLESGVKTSALLGSKRHA</sequence>
<evidence type="ECO:0000313" key="2">
    <source>
        <dbReference type="Proteomes" id="UP000054477"/>
    </source>
</evidence>
<reference evidence="1 2" key="1">
    <citation type="submission" date="2014-04" db="EMBL/GenBank/DDBJ databases">
        <authorList>
            <consortium name="DOE Joint Genome Institute"/>
            <person name="Kuo A."/>
            <person name="Kohler A."/>
            <person name="Nagy L.G."/>
            <person name="Floudas D."/>
            <person name="Copeland A."/>
            <person name="Barry K.W."/>
            <person name="Cichocki N."/>
            <person name="Veneault-Fourrey C."/>
            <person name="LaButti K."/>
            <person name="Lindquist E.A."/>
            <person name="Lipzen A."/>
            <person name="Lundell T."/>
            <person name="Morin E."/>
            <person name="Murat C."/>
            <person name="Sun H."/>
            <person name="Tunlid A."/>
            <person name="Henrissat B."/>
            <person name="Grigoriev I.V."/>
            <person name="Hibbett D.S."/>
            <person name="Martin F."/>
            <person name="Nordberg H.P."/>
            <person name="Cantor M.N."/>
            <person name="Hua S.X."/>
        </authorList>
    </citation>
    <scope>NUCLEOTIDE SEQUENCE [LARGE SCALE GENOMIC DNA]</scope>
    <source>
        <strain evidence="1 2">LaAM-08-1</strain>
    </source>
</reference>
<dbReference type="HOGENOM" id="CLU_2004281_0_0_1"/>
<dbReference type="Proteomes" id="UP000054477">
    <property type="component" value="Unassembled WGS sequence"/>
</dbReference>
<organism evidence="1 2">
    <name type="scientific">Laccaria amethystina LaAM-08-1</name>
    <dbReference type="NCBI Taxonomy" id="1095629"/>
    <lineage>
        <taxon>Eukaryota</taxon>
        <taxon>Fungi</taxon>
        <taxon>Dikarya</taxon>
        <taxon>Basidiomycota</taxon>
        <taxon>Agaricomycotina</taxon>
        <taxon>Agaricomycetes</taxon>
        <taxon>Agaricomycetidae</taxon>
        <taxon>Agaricales</taxon>
        <taxon>Agaricineae</taxon>
        <taxon>Hydnangiaceae</taxon>
        <taxon>Laccaria</taxon>
    </lineage>
</organism>
<name>A0A0C9WKX7_9AGAR</name>